<dbReference type="RefSeq" id="WP_188123641.1">
    <property type="nucleotide sequence ID" value="NZ_BOMP01000104.1"/>
</dbReference>
<feature type="region of interest" description="Disordered" evidence="1">
    <location>
        <begin position="1943"/>
        <end position="1964"/>
    </location>
</feature>
<comment type="caution">
    <text evidence="4">The sequence shown here is derived from an EMBL/GenBank/DDBJ whole genome shotgun (WGS) entry which is preliminary data.</text>
</comment>
<reference evidence="3 6" key="2">
    <citation type="submission" date="2021-01" db="EMBL/GenBank/DDBJ databases">
        <title>Whole genome shotgun sequence of Actinoplanes lobatus NBRC 12513.</title>
        <authorList>
            <person name="Komaki H."/>
            <person name="Tamura T."/>
        </authorList>
    </citation>
    <scope>NUCLEOTIDE SEQUENCE [LARGE SCALE GENOMIC DNA]</scope>
    <source>
        <strain evidence="3 6">NBRC 12513</strain>
    </source>
</reference>
<feature type="transmembrane region" description="Helical" evidence="2">
    <location>
        <begin position="1824"/>
        <end position="1845"/>
    </location>
</feature>
<proteinExistence type="predicted"/>
<dbReference type="NCBIfam" id="TIGR03696">
    <property type="entry name" value="Rhs_assc_core"/>
    <property type="match status" value="1"/>
</dbReference>
<accession>A0A7W7MIP3</accession>
<keyword evidence="2" id="KW-1133">Transmembrane helix</keyword>
<gene>
    <name evidence="3" type="ORF">Alo02nite_61200</name>
    <name evidence="4" type="ORF">BJ964_005799</name>
</gene>
<dbReference type="InterPro" id="IPR022385">
    <property type="entry name" value="Rhs_assc_core"/>
</dbReference>
<evidence type="ECO:0000313" key="4">
    <source>
        <dbReference type="EMBL" id="MBB4751638.1"/>
    </source>
</evidence>
<dbReference type="PANTHER" id="PTHR32305">
    <property type="match status" value="1"/>
</dbReference>
<dbReference type="EMBL" id="BOMP01000104">
    <property type="protein sequence ID" value="GIE43222.1"/>
    <property type="molecule type" value="Genomic_DNA"/>
</dbReference>
<evidence type="ECO:0000313" key="5">
    <source>
        <dbReference type="Proteomes" id="UP000590511"/>
    </source>
</evidence>
<dbReference type="InterPro" id="IPR050708">
    <property type="entry name" value="T6SS_VgrG/RHS"/>
</dbReference>
<feature type="compositionally biased region" description="Low complexity" evidence="1">
    <location>
        <begin position="1576"/>
        <end position="1590"/>
    </location>
</feature>
<keyword evidence="2" id="KW-0812">Transmembrane</keyword>
<dbReference type="PANTHER" id="PTHR32305:SF17">
    <property type="entry name" value="TRNA NUCLEASE WAPA"/>
    <property type="match status" value="1"/>
</dbReference>
<feature type="region of interest" description="Disordered" evidence="1">
    <location>
        <begin position="41"/>
        <end position="98"/>
    </location>
</feature>
<reference evidence="4 5" key="1">
    <citation type="submission" date="2020-08" db="EMBL/GenBank/DDBJ databases">
        <title>Sequencing the genomes of 1000 actinobacteria strains.</title>
        <authorList>
            <person name="Klenk H.-P."/>
        </authorList>
    </citation>
    <scope>NUCLEOTIDE SEQUENCE [LARGE SCALE GENOMIC DNA]</scope>
    <source>
        <strain evidence="4 5">DSM 43150</strain>
    </source>
</reference>
<name>A0A7W7MIP3_9ACTN</name>
<feature type="compositionally biased region" description="Basic and acidic residues" evidence="1">
    <location>
        <begin position="62"/>
        <end position="75"/>
    </location>
</feature>
<evidence type="ECO:0000313" key="6">
    <source>
        <dbReference type="Proteomes" id="UP000631312"/>
    </source>
</evidence>
<sequence>MLPDARTPWVRRKIVRSWVARLALGLVPVVLVSAIQHPSYAAPKKGHDLPDLPKQSAPAKGKALELKARKQDNPTRDAALTAPPTVRWPSGGEADLSPQSAAATVGGMRVRVKQAPSARTAAATTGKVRVKVLDRAAAARLGTSGPVVAVGGGAGQAGVELSYADFAGSYGGDYGARLRLVKLPDCALTTPDLPRCQTATPVPAAVNDTAAQTVTATVDAPATTMSVFALEAGDTSVQGDYSATKLTASSKWDVALATGGLTWNYPIRTPSTPGGLAPEIALAYSSQSVDGRTSNTNNQGSWIGEGFTYEPGYIERRYKPCADDGHKNVGDQCWARENASIVLGGISSELVKVSDDVFKLANDDGTKIERKVGATNGDDDGEHWLVTTPSGTQFSFGLNRLPGWAAGKDETNSTWTAPVSGDDSGEPCYKSSGWEDSFCDQAWRWNLDYVKDTHNNVISYFYKKEINYYAKKAKTDVDGTKYVRGGYLYRADYGQVDGQVYTTSAPARVVFDVAERCIPTGTMTCQEADLTDSTASSWPDTPWDLNCKESTHCKISESAESFWTRKRLNTITTEIRTGTTWTPVERWTLNHSFTDNGDGSRSLWLNKIDHTGLYGGTVTTPPVELVGIQMDNRVDSADDMLSELKRYRLNTIYTETGGAIQINYTPAECSPGNVPTEGSSTKRCFPVKWNPFDPEKVHTDWFHKYLVAQIIQVDRTGGSPDQVTQYEYPADSAAWRKTPADGITKAEYRTWGDWRGYPKVTVRTGDMQTLPTKVEHVFFRGMDGDDKPGDDTGTRSVSIKDSTGAEHTDANELAGQELETITYDGNRIVAKAINDPKYWITKTQTESWGTRKAYMVRPEISRNLTALAPDAQGDPVWRETKSTTTYDTTWGRPTVVDDLGDVSTTADDTCTRTTYADNSDRYMYTYPKLVETFSVKCTVTPNRATQLLSSDRTSYDGQDYGVAPTKGDGTRSEALETDNGTTTTYLATNTVVDGFGRPTKVTDPMGYVTDTAYTDVDGFNVQVKETNALTQSTTTEYSPAYGQKLAVTDANLKRTDLEYDGLGRLTKAWLPTRPKSAGNTPELKYTYTVRTDKPVTTKTETIRNDGTYKVSYQLFDGFLRDRQTQSEGPSGGWMLTDTLYTSTGQKAQTNNTYFATGTPGDKVIIVPEGSVNGQIKYLYDGVNREIAEITAVAGDEKWRETTRYHGDRTDVIPPAGGTPTTTVVDAKGQTTALYQYKGKTASGEADITGYTYTADGQQETVTGPDKAVWRFEYYQNGRKKKNIDPDAGELTFYYDKNGNATSTVDSRTITVSSVYDKLDRKTETWQGAPNTGTKLAAWVYDSYYKGQLTGTARYVNGKTYAISYPQRDAQYRPLKTSYSIPSDAGTELAKVYDFSTTYNIDGTTQTVGMPAAGDLAGESVTIGYDTLQRPTTLTGATSYVTASNYANTGELLQATLQTGTTGKKVWQTYTYERGTNRLTAIRLDRQNAPIVDMDAHYNYDAAGNVLSIADTPAGTTADIQCFTYDNLRRLTEAWSTASTATDPCANGDVAASGVGGSAPYHQKWFLYASGDRKSETTYSTTGGPETTRTYQYPPAGQPQPHTLRQVDETTGTATKTYTYTPDSTGNTQTLDRAGQQQSLTWDAEGHLATSTRDGKTTSYVYDADGNRLVSKEPAATTLYLDGMEIRLNLTSRQVNATRFYEFSDRMIAVRTGAGVNFQTADAHGTTAASVDAMTGAINWRRTTPYGEARGAQPATWPDRKGFVGGTIDDITGFTHLGAREYDPTIGRFISLDPEFDSSDPQSLSGYLYSNNSPLTFTDPTGRSWGWAAVAAVAIVVVAVVVVVAFPAAAPALYMAGAAAVEAATMTAATGATAGVVATSAAVAGAAELSIAGGAALGAGVAATGLTVAGAGGRIYSGTENGPAMNFGPKKPQLPPLAAGQVDKNAPYPKGTGYGPNDEPQRIQGPWTEQDIRGKGAWGYQPEHLADDPEIHHADQMPGSPIHELDWQTHRGKGSDLHRNKVSQEPRKREKTMNEYRKEDTQLHWWYRSMEMGWGNFWPTRWFSNWDEYHSRNL</sequence>
<protein>
    <submittedName>
        <fullName evidence="4">RHS repeat-associated protein</fullName>
    </submittedName>
</protein>
<dbReference type="EMBL" id="JACHNC010000001">
    <property type="protein sequence ID" value="MBB4751638.1"/>
    <property type="molecule type" value="Genomic_DNA"/>
</dbReference>
<evidence type="ECO:0000256" key="2">
    <source>
        <dbReference type="SAM" id="Phobius"/>
    </source>
</evidence>
<keyword evidence="6" id="KW-1185">Reference proteome</keyword>
<organism evidence="4 5">
    <name type="scientific">Actinoplanes lobatus</name>
    <dbReference type="NCBI Taxonomy" id="113568"/>
    <lineage>
        <taxon>Bacteria</taxon>
        <taxon>Bacillati</taxon>
        <taxon>Actinomycetota</taxon>
        <taxon>Actinomycetes</taxon>
        <taxon>Micromonosporales</taxon>
        <taxon>Micromonosporaceae</taxon>
        <taxon>Actinoplanes</taxon>
    </lineage>
</organism>
<feature type="region of interest" description="Disordered" evidence="1">
    <location>
        <begin position="780"/>
        <end position="811"/>
    </location>
</feature>
<dbReference type="Proteomes" id="UP000590511">
    <property type="component" value="Unassembled WGS sequence"/>
</dbReference>
<dbReference type="Gene3D" id="2.180.10.10">
    <property type="entry name" value="RHS repeat-associated core"/>
    <property type="match status" value="2"/>
</dbReference>
<feature type="compositionally biased region" description="Basic and acidic residues" evidence="1">
    <location>
        <begin position="780"/>
        <end position="793"/>
    </location>
</feature>
<evidence type="ECO:0000313" key="3">
    <source>
        <dbReference type="EMBL" id="GIE43222.1"/>
    </source>
</evidence>
<dbReference type="Proteomes" id="UP000631312">
    <property type="component" value="Unassembled WGS sequence"/>
</dbReference>
<evidence type="ECO:0000256" key="1">
    <source>
        <dbReference type="SAM" id="MobiDB-lite"/>
    </source>
</evidence>
<keyword evidence="2" id="KW-0472">Membrane</keyword>
<feature type="region of interest" description="Disordered" evidence="1">
    <location>
        <begin position="955"/>
        <end position="976"/>
    </location>
</feature>
<feature type="region of interest" description="Disordered" evidence="1">
    <location>
        <begin position="1575"/>
        <end position="1600"/>
    </location>
</feature>